<dbReference type="FunFam" id="3.30.300.90:FF:000001">
    <property type="entry name" value="Transcriptional regulator BolA"/>
    <property type="match status" value="1"/>
</dbReference>
<dbReference type="PANTHER" id="PTHR46229:SF2">
    <property type="entry name" value="BOLA-LIKE PROTEIN 1"/>
    <property type="match status" value="1"/>
</dbReference>
<evidence type="ECO:0000256" key="2">
    <source>
        <dbReference type="ARBA" id="ARBA00023016"/>
    </source>
</evidence>
<dbReference type="Proteomes" id="UP000236449">
    <property type="component" value="Unassembled WGS sequence"/>
</dbReference>
<dbReference type="SUPFAM" id="SSF82657">
    <property type="entry name" value="BolA-like"/>
    <property type="match status" value="1"/>
</dbReference>
<reference evidence="7 9" key="2">
    <citation type="submission" date="2018-06" db="EMBL/GenBank/DDBJ databases">
        <title>Freshwater and sediment microbial communities from various areas in North America, analyzing microbe dynamics in response to fracking.</title>
        <authorList>
            <person name="Lamendella R."/>
        </authorList>
    </citation>
    <scope>NUCLEOTIDE SEQUENCE [LARGE SCALE GENOMIC DNA]</scope>
    <source>
        <strain evidence="7 9">99A</strain>
    </source>
</reference>
<gene>
    <name evidence="6" type="ORF">C1N32_09705</name>
    <name evidence="7" type="ORF">DET48_10286</name>
</gene>
<dbReference type="GO" id="GO:1990229">
    <property type="term" value="C:iron-sulfur cluster assembly complex"/>
    <property type="evidence" value="ECO:0007669"/>
    <property type="project" value="UniProtKB-ARBA"/>
</dbReference>
<dbReference type="PANTHER" id="PTHR46229">
    <property type="entry name" value="BOLA TRANSCRIPTION REGULATOR"/>
    <property type="match status" value="1"/>
</dbReference>
<comment type="function">
    <text evidence="3">Transcriptional regulator that plays an important role in general stress response.</text>
</comment>
<evidence type="ECO:0000256" key="5">
    <source>
        <dbReference type="RuleBase" id="RU003860"/>
    </source>
</evidence>
<evidence type="ECO:0000313" key="7">
    <source>
        <dbReference type="EMBL" id="RAS69257.1"/>
    </source>
</evidence>
<protein>
    <recommendedName>
        <fullName evidence="4">DNA-binding transcriptional regulator BolA</fullName>
    </recommendedName>
</protein>
<organism evidence="6 8">
    <name type="scientific">Vibrio diazotrophicus</name>
    <dbReference type="NCBI Taxonomy" id="685"/>
    <lineage>
        <taxon>Bacteria</taxon>
        <taxon>Pseudomonadati</taxon>
        <taxon>Pseudomonadota</taxon>
        <taxon>Gammaproteobacteria</taxon>
        <taxon>Vibrionales</taxon>
        <taxon>Vibrionaceae</taxon>
        <taxon>Vibrio</taxon>
    </lineage>
</organism>
<name>A0A2J8G2S2_VIBDI</name>
<dbReference type="InterPro" id="IPR036065">
    <property type="entry name" value="BolA-like_sf"/>
</dbReference>
<sequence length="100" mass="11517">MIQQVIETKLQDKFQPEYLQVVNESYMHNVAPGSESHFKVVIVTSSFEGQRLIMRHRQVNQTLSEELSNHIHALAIHTYTPQEWNELKKKAPDSPMCLGG</sequence>
<comment type="similarity">
    <text evidence="1 5">Belongs to the BolA/IbaG family.</text>
</comment>
<accession>A0A2J8G2S2</accession>
<evidence type="ECO:0000313" key="6">
    <source>
        <dbReference type="EMBL" id="PNI05062.1"/>
    </source>
</evidence>
<evidence type="ECO:0000313" key="9">
    <source>
        <dbReference type="Proteomes" id="UP000248729"/>
    </source>
</evidence>
<dbReference type="Gene3D" id="3.30.300.90">
    <property type="entry name" value="BolA-like"/>
    <property type="match status" value="1"/>
</dbReference>
<dbReference type="OrthoDB" id="9801469at2"/>
<dbReference type="EMBL" id="POSK01000005">
    <property type="protein sequence ID" value="PNI05062.1"/>
    <property type="molecule type" value="Genomic_DNA"/>
</dbReference>
<dbReference type="InterPro" id="IPR002634">
    <property type="entry name" value="BolA"/>
</dbReference>
<evidence type="ECO:0000256" key="3">
    <source>
        <dbReference type="ARBA" id="ARBA00059078"/>
    </source>
</evidence>
<keyword evidence="2" id="KW-0346">Stress response</keyword>
<evidence type="ECO:0000256" key="4">
    <source>
        <dbReference type="ARBA" id="ARBA00074073"/>
    </source>
</evidence>
<dbReference type="AlphaFoldDB" id="A0A2J8G2S2"/>
<proteinExistence type="inferred from homology"/>
<dbReference type="GeneID" id="94025570"/>
<dbReference type="GO" id="GO:0006351">
    <property type="term" value="P:DNA-templated transcription"/>
    <property type="evidence" value="ECO:0007669"/>
    <property type="project" value="TreeGrafter"/>
</dbReference>
<comment type="caution">
    <text evidence="6">The sequence shown here is derived from an EMBL/GenBank/DDBJ whole genome shotgun (WGS) entry which is preliminary data.</text>
</comment>
<evidence type="ECO:0000256" key="1">
    <source>
        <dbReference type="ARBA" id="ARBA00005578"/>
    </source>
</evidence>
<evidence type="ECO:0000313" key="8">
    <source>
        <dbReference type="Proteomes" id="UP000236449"/>
    </source>
</evidence>
<reference evidence="6 8" key="1">
    <citation type="submission" date="2018-01" db="EMBL/GenBank/DDBJ databases">
        <title>Draft genome sequences of six Vibrio diazotrophicus strains isolated from deep-sea sediments of the Baltic Sea.</title>
        <authorList>
            <person name="Castillo D."/>
            <person name="Vandieken V."/>
            <person name="Chiang O."/>
            <person name="Middelboe M."/>
        </authorList>
    </citation>
    <scope>NUCLEOTIDE SEQUENCE [LARGE SCALE GENOMIC DNA]</scope>
    <source>
        <strain evidence="6 8">60.27F</strain>
    </source>
</reference>
<dbReference type="EMBL" id="QLTR01000002">
    <property type="protein sequence ID" value="RAS69257.1"/>
    <property type="molecule type" value="Genomic_DNA"/>
</dbReference>
<dbReference type="PIRSF" id="PIRSF003113">
    <property type="entry name" value="BolA"/>
    <property type="match status" value="1"/>
</dbReference>
<dbReference type="Pfam" id="PF01722">
    <property type="entry name" value="BolA"/>
    <property type="match status" value="1"/>
</dbReference>
<dbReference type="RefSeq" id="WP_042480221.1">
    <property type="nucleotide sequence ID" value="NZ_CBCRWT010000001.1"/>
</dbReference>
<dbReference type="GO" id="GO:0005829">
    <property type="term" value="C:cytosol"/>
    <property type="evidence" value="ECO:0007669"/>
    <property type="project" value="TreeGrafter"/>
</dbReference>
<dbReference type="InterPro" id="IPR050961">
    <property type="entry name" value="BolA/IbaG_stress_morph_reg"/>
</dbReference>
<dbReference type="Proteomes" id="UP000248729">
    <property type="component" value="Unassembled WGS sequence"/>
</dbReference>